<feature type="compositionally biased region" description="Basic and acidic residues" evidence="14">
    <location>
        <begin position="706"/>
        <end position="720"/>
    </location>
</feature>
<dbReference type="GO" id="GO:0003825">
    <property type="term" value="F:alpha,alpha-trehalose-phosphate synthase (UDP-forming) activity"/>
    <property type="evidence" value="ECO:0007669"/>
    <property type="project" value="TreeGrafter"/>
</dbReference>
<feature type="transmembrane region" description="Helical" evidence="15">
    <location>
        <begin position="2193"/>
        <end position="2214"/>
    </location>
</feature>
<feature type="domain" description="K+ potassium transporter integral membrane" evidence="16">
    <location>
        <begin position="2493"/>
        <end position="2586"/>
    </location>
</feature>
<evidence type="ECO:0000256" key="12">
    <source>
        <dbReference type="ARBA" id="ARBA00022898"/>
    </source>
</evidence>
<keyword evidence="19" id="KW-1185">Reference proteome</keyword>
<dbReference type="InterPro" id="IPR053951">
    <property type="entry name" value="K_trans_N"/>
</dbReference>
<dbReference type="FunFam" id="3.30.70.1020:FF:000001">
    <property type="entry name" value="Alpha,alpha-trehalose-phosphate synthase [UDP-forming] 1"/>
    <property type="match status" value="1"/>
</dbReference>
<dbReference type="PROSITE" id="PS50294">
    <property type="entry name" value="WD_REPEATS_REGION"/>
    <property type="match status" value="3"/>
</dbReference>
<evidence type="ECO:0000259" key="17">
    <source>
        <dbReference type="Pfam" id="PF22776"/>
    </source>
</evidence>
<feature type="domain" description="K+ potassium transporter C-terminal" evidence="17">
    <location>
        <begin position="2610"/>
        <end position="2824"/>
    </location>
</feature>
<evidence type="ECO:0000256" key="3">
    <source>
        <dbReference type="ARBA" id="ARBA00005409"/>
    </source>
</evidence>
<feature type="transmembrane region" description="Helical" evidence="15">
    <location>
        <begin position="2347"/>
        <end position="2367"/>
    </location>
</feature>
<dbReference type="InterPro" id="IPR019775">
    <property type="entry name" value="WD40_repeat_CS"/>
</dbReference>
<evidence type="ECO:0000256" key="1">
    <source>
        <dbReference type="ARBA" id="ARBA00001933"/>
    </source>
</evidence>
<dbReference type="InterPro" id="IPR001680">
    <property type="entry name" value="WD40_rpt"/>
</dbReference>
<feature type="transmembrane region" description="Helical" evidence="15">
    <location>
        <begin position="2546"/>
        <end position="2564"/>
    </location>
</feature>
<dbReference type="Pfam" id="PF01063">
    <property type="entry name" value="Aminotran_4"/>
    <property type="match status" value="1"/>
</dbReference>
<dbReference type="SUPFAM" id="SSF53756">
    <property type="entry name" value="UDP-Glycosyltransferase/glycogen phosphorylase"/>
    <property type="match status" value="1"/>
</dbReference>
<evidence type="ECO:0000256" key="13">
    <source>
        <dbReference type="PROSITE-ProRule" id="PRU00221"/>
    </source>
</evidence>
<evidence type="ECO:0000256" key="6">
    <source>
        <dbReference type="ARBA" id="ARBA00022490"/>
    </source>
</evidence>
<dbReference type="InterPro" id="IPR036038">
    <property type="entry name" value="Aminotransferase-like"/>
</dbReference>
<feature type="transmembrane region" description="Helical" evidence="15">
    <location>
        <begin position="2464"/>
        <end position="2488"/>
    </location>
</feature>
<dbReference type="Pfam" id="PF02705">
    <property type="entry name" value="K_trans"/>
    <property type="match status" value="2"/>
</dbReference>
<dbReference type="Proteomes" id="UP000319160">
    <property type="component" value="Unassembled WGS sequence"/>
</dbReference>
<dbReference type="InterPro" id="IPR011047">
    <property type="entry name" value="Quinoprotein_ADH-like_sf"/>
</dbReference>
<dbReference type="Gene3D" id="3.40.50.1000">
    <property type="entry name" value="HAD superfamily/HAD-like"/>
    <property type="match status" value="1"/>
</dbReference>
<feature type="repeat" description="WD" evidence="13">
    <location>
        <begin position="441"/>
        <end position="470"/>
    </location>
</feature>
<comment type="similarity">
    <text evidence="5">Belongs to the class-IV pyridoxal-phosphate-dependent aminotransferase family.</text>
</comment>
<feature type="compositionally biased region" description="Polar residues" evidence="14">
    <location>
        <begin position="2714"/>
        <end position="2731"/>
    </location>
</feature>
<dbReference type="FunFam" id="3.40.50.2000:FF:000099">
    <property type="entry name" value="Alpha,alpha-trehalose phosphate synthase subunit, putative"/>
    <property type="match status" value="1"/>
</dbReference>
<keyword evidence="6" id="KW-0963">Cytoplasm</keyword>
<dbReference type="GO" id="GO:0004084">
    <property type="term" value="F:branched-chain-amino-acid transaminase activity"/>
    <property type="evidence" value="ECO:0007669"/>
    <property type="project" value="InterPro"/>
</dbReference>
<sequence length="2956" mass="330318">MATVLPPPSKRQKREVLERSQIQQDVTSTMVAGSIRARFLDSEGKELAETVEIPLADATERNVSSLLNTLLQRDREDFTPYRFRIQIPNSNAVIDSYPTPSEFLEVLRKHGVENPFETTLSLTAEPQSVFKVQAATRMAHRIPGHGQPILTAQFSPKTGSVLATVWNTETGTPKYTLQHSGWVLVCSFDPTGTYLATGSMDKVEQHFSEYYQKRSNASATDGPTLEPGHRKADREAFYSAVTMVRWGGLDHVYSASQDRQIKVWNASDGTLRHSLNSHAHWVNHITLSTDSILRTAFYDHTKVIPSSAEEKRAKAKARFEKAAMHGGKIVERLVSASDDCTVFLWDPESQGSKPVTRLMGHSKQINFVGFSPDGRLIATASFDNSIKIFDKEGKFLASLRGHVAPVFQIAFSADSRLLVSCSRDTTLKTWDMRTFKLKTDLPGHEDEVWALDWSPDGTCVASGGKDKAVRARKYDDKIQDEDVYCSIRIKRDLIDVAFVNNATILFGGHFSPGLIWTRKKAIMIACLLISETRARSSGIGDTAKCWTARLGIIIFDSLYSQLGTGTDDSAGFQATKAPVLATVPSLACVPADNPVGYLCIAVAYQYSVDPAIRCCSLIKPQAPPSSQRRIGFLPKTIYFNLPEAPSKSSRKPRQPSNAGAPKRAPLNTRPSLFAPHPATPPLTPTEEETVIDDSLFLNEDGLPVHSSKDEDFRGPADKQSPKWGGRSFQPTSRANSPPPASILEHEKTFEKAKELGRQGIFQPRASRSDSHDRVFANANWRIVNADQGNGGLRNAAEAAAGEGFDGDITWVGTLGMPTDALEGTQQKEDIHDRLATEFNMLSVFCKDKDFDGHYSHFCKQILWPVFHYQIPDNPKSKAYEDHSWQFYVNVNQAFADKIVKNWKRGDTIWVHDYHLLLLPGMIRKKLPEAKIGLFLHVAFPSSEVFRCLAVRKQLLEGMLGANLIGFQIAEYTRHFLQTCSRLLSVETTSQGIQLEDRFVDVSHTAIGIDPISLNLHRQDPEVMRWVNIMEDRYKDKKIIVARDKLDLVRGVRQKLLAFELFLNKNPSWRDKIVLIQVALPTSENSGLDAAVGDIVARINSTWANLAYQPVVYLKQDIPYPQYLALLTIADALMITSQREGMNLTSHEFIVCQDGAHCDRKHGSLILSEFTGTSSLFGGQELSVNPWSYRQCSDAIRQAIEMSSEERASRWSSLREVVSRQTGSHWFTTFLSQLDQSYEVQHRQDQISIPRLNLNRLAKQYRQSERRLFLLDYEGTLISNETMRDKIPANPQRTLAVLNDLAYDNRNTVFIMSARRSDELDRLFRLVPNLGLIAENGCFIKYPGQNTWTEFADRKKVTLWKQSVRNILQYYLERTPGSEIEDRNCSLIFHFRNAENFAMAERQASDWTAHINESCEDQHAHATQLEDCVVMESCDWTKDTAATHVYEQIKASGESDNHDSPPDFLMVIGDGREDEKVFRWANKLHEDGEIKEVITVTLSSRNTEAKSTLTQGVSGPTAPPERLETMRLSIRKSGLWSAVGRNGIGIGIFSARRTRKVFIARGEAQLHNHGLTLSFTRNYANLKGVPQKSKKQKSKMTPRFPPPPVNTIDWANVGFRVREVNGHIESHYSVKTGKWTPLQFVTDPYIRIHGMAPALNYGQQAYEGLKAFRTPNDEITVFRPDRNAARMQRSAEFIACPTVPEDLFVEAVKAAVALNAEYVPPHETGAAMYIRPQIYGSSAQLGLVPPEEYMFCVFVMPTGVYHGTHLVKCLVLDDFDRAAPNGTGSAKIGGNYAPVLRWSDKARDQGYGITLHLDSATRSEIDEFSTSGFIGAKVDGEDVTLVVPDSLNVIQSVTAESILDIGRSFGWKVEQRSIKYSDLPTFSEVMGAGTAAALVPIRSITRHESPTSPTSITSAIGKHERLSTKQDSETVVYAPDSQSAEDVGPICTRLLTQLRAIQLGKVQDEFNWCFPTWAYRRTSKANLTAYLQYDPPEPASCDTAIIVLLVQQFRLATLSRVALVIASVRQFQVAMGMGTIQSDIASEYYIREDLTYRLLCIFAHNETACLPRAFVLPRVMARPSLTIDDDIHPIKPERSEPASLGGVYNTRSLSRTRRPSEGRRSVSQNREDPGDVEDGNDEWLREDGKKKQVFKGTALLWLAYQSTGAIYGDIGTSPLYVYSSTFTDPPPYERLLEVLSVIIWSLTIMVTFKYVLIVLRADNQGEGGTFSCYSLLTRYANLTDRDPREAALVKMERHKTQDLSPSNQTVRKRMESSKFLRGLLKTIGVLSVSMVIADGILTPAQSVLGAIQGLSVVSPNITSSTIVGTSSGILIVLFAIQPLGLTRLASAFAPVIIVWLAFNASFGIYNLVKYDHSVLKAFSPYYAIHFFIQGKTEAWKMLGGILLSFTGVEALFADLGAFSMRAIQISWLGYCYPALLLAYIGQAAFISVHPEAYSNPFFNSVPPGFLYPSLVVAVLAAIVASQAMITACFQVSSVCVIFVTFFDTCFVTLVALIVWRIPPYYVFLPWLFFATHDGLYLTSALNKVPEGAWFTLTLAAILASIFLLWRFGKENQWRAEAEDRFRPNQLISKGADDKLFLTTRWGGGSIAPIRGFGIYFDKTGVLTPTVFTQFVTKFGALPEIMIFFHLHPVEIPTVPSNERYVISRLGAIPGCYRLVVRHGFMDEVITPDLAALIYEQIRKFVVRQSGAADADESLESQSPEARAASQGSSTCLSDDPPSEDNRNGKRTQNGPAELADAKVRQELARLDRAFASKVSYVVGKEQMKIKRSASLPRRLLLETFLFIRDNTRAKIANLRLAMDRVVEILQKCPRHYCTNLQSKARWWIYNAYDAATDYNHVDKDVWSIVGGLRAKEYSFQPAYRHLRIQSLHCPETPSHAPTSNDTATDPVLTVVARVPARLRWLAPVLKPYHELIPLPQQLFVEGLKAGGLAELTLMEDL</sequence>
<dbReference type="OrthoDB" id="755951at2759"/>
<keyword evidence="7" id="KW-0597">Phosphoprotein</keyword>
<dbReference type="InterPro" id="IPR001544">
    <property type="entry name" value="Aminotrans_IV"/>
</dbReference>
<dbReference type="SUPFAM" id="SSF56752">
    <property type="entry name" value="D-aminoacid aminotransferase-like PLP-dependent enzymes"/>
    <property type="match status" value="1"/>
</dbReference>
<dbReference type="InterPro" id="IPR043132">
    <property type="entry name" value="BCAT-like_C"/>
</dbReference>
<dbReference type="STRING" id="2512241.A0A553IBS0"/>
<evidence type="ECO:0000313" key="18">
    <source>
        <dbReference type="EMBL" id="TRX97642.1"/>
    </source>
</evidence>
<feature type="transmembrane region" description="Helical" evidence="15">
    <location>
        <begin position="2424"/>
        <end position="2444"/>
    </location>
</feature>
<feature type="region of interest" description="Disordered" evidence="14">
    <location>
        <begin position="642"/>
        <end position="685"/>
    </location>
</feature>
<dbReference type="Pfam" id="PF22776">
    <property type="entry name" value="K_trans_C"/>
    <property type="match status" value="1"/>
</dbReference>
<dbReference type="CDD" id="cd03788">
    <property type="entry name" value="GT20_TPS"/>
    <property type="match status" value="1"/>
</dbReference>
<evidence type="ECO:0000313" key="19">
    <source>
        <dbReference type="Proteomes" id="UP000319160"/>
    </source>
</evidence>
<dbReference type="InterPro" id="IPR043131">
    <property type="entry name" value="BCAT-like_N"/>
</dbReference>
<dbReference type="CDD" id="cd00200">
    <property type="entry name" value="WD40"/>
    <property type="match status" value="1"/>
</dbReference>
<feature type="domain" description="K+ potassium transporter integral membrane" evidence="16">
    <location>
        <begin position="2157"/>
        <end position="2491"/>
    </location>
</feature>
<dbReference type="InterPro" id="IPR053952">
    <property type="entry name" value="K_trans_C"/>
</dbReference>
<dbReference type="FunFam" id="3.30.470.10:FF:000004">
    <property type="entry name" value="Branched-chain-amino-acid aminotransferase"/>
    <property type="match status" value="1"/>
</dbReference>
<dbReference type="SUPFAM" id="SSF50998">
    <property type="entry name" value="Quinoprotein alcohol dehydrogenase-like"/>
    <property type="match status" value="1"/>
</dbReference>
<comment type="subcellular location">
    <subcellularLocation>
        <location evidence="2">Cytoplasm</location>
    </subcellularLocation>
</comment>
<keyword evidence="11" id="KW-0677">Repeat</keyword>
<accession>A0A553IBS0</accession>
<evidence type="ECO:0000256" key="15">
    <source>
        <dbReference type="SAM" id="Phobius"/>
    </source>
</evidence>
<feature type="region of interest" description="Disordered" evidence="14">
    <location>
        <begin position="2710"/>
        <end position="2753"/>
    </location>
</feature>
<feature type="region of interest" description="Disordered" evidence="14">
    <location>
        <begin position="700"/>
        <end position="741"/>
    </location>
</feature>
<comment type="similarity">
    <text evidence="4">In the C-terminal section; belongs to the trehalose phosphatase family.</text>
</comment>
<keyword evidence="8 13" id="KW-0853">WD repeat</keyword>
<feature type="transmembrane region" description="Helical" evidence="15">
    <location>
        <begin position="2277"/>
        <end position="2296"/>
    </location>
</feature>
<dbReference type="PANTHER" id="PTHR10788:SF15">
    <property type="entry name" value="TREHALOSE SYNTHASE COMPLEX REGULATORY SUBUNIT TPS3-RELATED"/>
    <property type="match status" value="1"/>
</dbReference>
<dbReference type="InterPro" id="IPR033939">
    <property type="entry name" value="BCAT_family"/>
</dbReference>
<keyword evidence="9" id="KW-0032">Aminotransferase</keyword>
<feature type="compositionally biased region" description="Basic and acidic residues" evidence="14">
    <location>
        <begin position="2113"/>
        <end position="2128"/>
    </location>
</feature>
<comment type="caution">
    <text evidence="18">The sequence shown here is derived from an EMBL/GenBank/DDBJ whole genome shotgun (WGS) entry which is preliminary data.</text>
</comment>
<protein>
    <submittedName>
        <fullName evidence="18">Uncharacterized protein</fullName>
    </submittedName>
</protein>
<keyword evidence="10" id="KW-0808">Transferase</keyword>
<name>A0A553IBS0_9PEZI</name>
<proteinExistence type="inferred from homology"/>
<dbReference type="InterPro" id="IPR001830">
    <property type="entry name" value="Glyco_trans_20"/>
</dbReference>
<evidence type="ECO:0000256" key="4">
    <source>
        <dbReference type="ARBA" id="ARBA00006330"/>
    </source>
</evidence>
<keyword evidence="12" id="KW-0663">Pyridoxal phosphate</keyword>
<dbReference type="Pfam" id="PF02358">
    <property type="entry name" value="Trehalose_PPase"/>
    <property type="match status" value="1"/>
</dbReference>
<evidence type="ECO:0000256" key="11">
    <source>
        <dbReference type="ARBA" id="ARBA00022737"/>
    </source>
</evidence>
<comment type="similarity">
    <text evidence="3">In the N-terminal section; belongs to the glycosyltransferase 20 family.</text>
</comment>
<dbReference type="Gene3D" id="3.30.70.1020">
    <property type="entry name" value="Trehalose-6-phosphate phosphatase related protein, domain 2"/>
    <property type="match status" value="1"/>
</dbReference>
<dbReference type="EMBL" id="VFLP01000005">
    <property type="protein sequence ID" value="TRX97642.1"/>
    <property type="molecule type" value="Genomic_DNA"/>
</dbReference>
<dbReference type="GO" id="GO:0005829">
    <property type="term" value="C:cytosol"/>
    <property type="evidence" value="ECO:0007669"/>
    <property type="project" value="TreeGrafter"/>
</dbReference>
<dbReference type="InterPro" id="IPR023214">
    <property type="entry name" value="HAD_sf"/>
</dbReference>
<evidence type="ECO:0000256" key="10">
    <source>
        <dbReference type="ARBA" id="ARBA00022679"/>
    </source>
</evidence>
<comment type="cofactor">
    <cofactor evidence="1">
        <name>pyridoxal 5'-phosphate</name>
        <dbReference type="ChEBI" id="CHEBI:597326"/>
    </cofactor>
</comment>
<dbReference type="Gene3D" id="2.130.10.10">
    <property type="entry name" value="YVTN repeat-like/Quinoprotein amine dehydrogenase"/>
    <property type="match status" value="1"/>
</dbReference>
<dbReference type="PANTHER" id="PTHR10788">
    <property type="entry name" value="TREHALOSE-6-PHOSPHATE SYNTHASE"/>
    <property type="match status" value="1"/>
</dbReference>
<evidence type="ECO:0000256" key="7">
    <source>
        <dbReference type="ARBA" id="ARBA00022553"/>
    </source>
</evidence>
<gene>
    <name evidence="18" type="ORF">FHL15_001397</name>
</gene>
<dbReference type="GO" id="GO:0009081">
    <property type="term" value="P:branched-chain amino acid metabolic process"/>
    <property type="evidence" value="ECO:0007669"/>
    <property type="project" value="InterPro"/>
</dbReference>
<dbReference type="FunFam" id="3.40.50.2000:FF:000036">
    <property type="entry name" value="Alpha,alpha-trehalose-phosphate synthase subunit Tps2"/>
    <property type="match status" value="1"/>
</dbReference>
<dbReference type="InterPro" id="IPR006379">
    <property type="entry name" value="HAD-SF_hydro_IIB"/>
</dbReference>
<keyword evidence="15" id="KW-0812">Transmembrane</keyword>
<feature type="compositionally biased region" description="Basic and acidic residues" evidence="14">
    <location>
        <begin position="2085"/>
        <end position="2095"/>
    </location>
</feature>
<dbReference type="Gene3D" id="3.30.470.10">
    <property type="match status" value="1"/>
</dbReference>
<feature type="repeat" description="WD" evidence="13">
    <location>
        <begin position="358"/>
        <end position="390"/>
    </location>
</feature>
<feature type="region of interest" description="Disordered" evidence="14">
    <location>
        <begin position="2085"/>
        <end position="2137"/>
    </location>
</feature>
<evidence type="ECO:0000259" key="16">
    <source>
        <dbReference type="Pfam" id="PF02705"/>
    </source>
</evidence>
<evidence type="ECO:0000256" key="9">
    <source>
        <dbReference type="ARBA" id="ARBA00022576"/>
    </source>
</evidence>
<dbReference type="InterPro" id="IPR036412">
    <property type="entry name" value="HAD-like_sf"/>
</dbReference>
<dbReference type="NCBIfam" id="TIGR00685">
    <property type="entry name" value="T6PP"/>
    <property type="match status" value="1"/>
</dbReference>
<dbReference type="InterPro" id="IPR015943">
    <property type="entry name" value="WD40/YVTN_repeat-like_dom_sf"/>
</dbReference>
<dbReference type="PROSITE" id="PS50082">
    <property type="entry name" value="WD_REPEATS_2"/>
    <property type="match status" value="3"/>
</dbReference>
<feature type="transmembrane region" description="Helical" evidence="15">
    <location>
        <begin position="2393"/>
        <end position="2412"/>
    </location>
</feature>
<dbReference type="SMART" id="SM00320">
    <property type="entry name" value="WD40"/>
    <property type="match status" value="6"/>
</dbReference>
<evidence type="ECO:0000256" key="8">
    <source>
        <dbReference type="ARBA" id="ARBA00022574"/>
    </source>
</evidence>
<evidence type="ECO:0000256" key="14">
    <source>
        <dbReference type="SAM" id="MobiDB-lite"/>
    </source>
</evidence>
<dbReference type="GO" id="GO:0004805">
    <property type="term" value="F:trehalose-phosphatase activity"/>
    <property type="evidence" value="ECO:0007669"/>
    <property type="project" value="TreeGrafter"/>
</dbReference>
<dbReference type="CDD" id="cd01557">
    <property type="entry name" value="BCAT_beta_family"/>
    <property type="match status" value="1"/>
</dbReference>
<reference evidence="19" key="1">
    <citation type="submission" date="2019-06" db="EMBL/GenBank/DDBJ databases">
        <title>Draft genome sequence of the griseofulvin-producing fungus Xylaria cubensis strain G536.</title>
        <authorList>
            <person name="Mead M.E."/>
            <person name="Raja H.A."/>
            <person name="Steenwyk J.L."/>
            <person name="Knowles S.L."/>
            <person name="Oberlies N.H."/>
            <person name="Rokas A."/>
        </authorList>
    </citation>
    <scope>NUCLEOTIDE SEQUENCE [LARGE SCALE GENOMIC DNA]</scope>
    <source>
        <strain evidence="19">G536</strain>
    </source>
</reference>
<dbReference type="Pfam" id="PF00400">
    <property type="entry name" value="WD40"/>
    <property type="match status" value="4"/>
</dbReference>
<dbReference type="Gene3D" id="3.20.10.10">
    <property type="entry name" value="D-amino Acid Aminotransferase, subunit A, domain 2"/>
    <property type="match status" value="1"/>
</dbReference>
<dbReference type="NCBIfam" id="TIGR01484">
    <property type="entry name" value="HAD-SF-IIB"/>
    <property type="match status" value="1"/>
</dbReference>
<evidence type="ECO:0000256" key="2">
    <source>
        <dbReference type="ARBA" id="ARBA00004496"/>
    </source>
</evidence>
<keyword evidence="15" id="KW-1133">Transmembrane helix</keyword>
<dbReference type="Gene3D" id="3.40.50.2000">
    <property type="entry name" value="Glycogen Phosphorylase B"/>
    <property type="match status" value="2"/>
</dbReference>
<dbReference type="GO" id="GO:0005946">
    <property type="term" value="C:alpha,alpha-trehalose-phosphate synthase complex (UDP-forming)"/>
    <property type="evidence" value="ECO:0007669"/>
    <property type="project" value="TreeGrafter"/>
</dbReference>
<evidence type="ECO:0000256" key="5">
    <source>
        <dbReference type="ARBA" id="ARBA00009320"/>
    </source>
</evidence>
<organism evidence="18 19">
    <name type="scientific">Xylaria flabelliformis</name>
    <dbReference type="NCBI Taxonomy" id="2512241"/>
    <lineage>
        <taxon>Eukaryota</taxon>
        <taxon>Fungi</taxon>
        <taxon>Dikarya</taxon>
        <taxon>Ascomycota</taxon>
        <taxon>Pezizomycotina</taxon>
        <taxon>Sordariomycetes</taxon>
        <taxon>Xylariomycetidae</taxon>
        <taxon>Xylariales</taxon>
        <taxon>Xylariaceae</taxon>
        <taxon>Xylaria</taxon>
    </lineage>
</organism>
<dbReference type="GO" id="GO:0005992">
    <property type="term" value="P:trehalose biosynthetic process"/>
    <property type="evidence" value="ECO:0007669"/>
    <property type="project" value="InterPro"/>
</dbReference>
<feature type="transmembrane region" description="Helical" evidence="15">
    <location>
        <begin position="2316"/>
        <end position="2335"/>
    </location>
</feature>
<keyword evidence="15" id="KW-0472">Membrane</keyword>
<feature type="transmembrane region" description="Helical" evidence="15">
    <location>
        <begin position="2495"/>
        <end position="2516"/>
    </location>
</feature>
<dbReference type="PROSITE" id="PS00678">
    <property type="entry name" value="WD_REPEATS_1"/>
    <property type="match status" value="1"/>
</dbReference>
<dbReference type="SUPFAM" id="SSF56784">
    <property type="entry name" value="HAD-like"/>
    <property type="match status" value="1"/>
</dbReference>
<dbReference type="Pfam" id="PF00982">
    <property type="entry name" value="Glyco_transf_20"/>
    <property type="match status" value="1"/>
</dbReference>
<dbReference type="GO" id="GO:0030234">
    <property type="term" value="F:enzyme regulator activity"/>
    <property type="evidence" value="ECO:0007669"/>
    <property type="project" value="UniProtKB-ARBA"/>
</dbReference>
<dbReference type="InterPro" id="IPR003337">
    <property type="entry name" value="Trehalose_PPase"/>
</dbReference>
<feature type="repeat" description="WD" evidence="13">
    <location>
        <begin position="399"/>
        <end position="440"/>
    </location>
</feature>